<evidence type="ECO:0000259" key="3">
    <source>
        <dbReference type="SMART" id="SM01043"/>
    </source>
</evidence>
<dbReference type="InterPro" id="IPR036388">
    <property type="entry name" value="WH-like_DNA-bd_sf"/>
</dbReference>
<accession>A0A542YUX8</accession>
<dbReference type="SUPFAM" id="SSF46894">
    <property type="entry name" value="C-terminal effector domain of the bipartite response regulators"/>
    <property type="match status" value="1"/>
</dbReference>
<dbReference type="InterPro" id="IPR016032">
    <property type="entry name" value="Sig_transdc_resp-reg_C-effctor"/>
</dbReference>
<dbReference type="OrthoDB" id="5509004at2"/>
<name>A0A542YUX8_9MICO</name>
<dbReference type="PANTHER" id="PTHR35807:SF1">
    <property type="entry name" value="TRANSCRIPTIONAL REGULATOR REDD"/>
    <property type="match status" value="1"/>
</dbReference>
<dbReference type="Pfam" id="PF03704">
    <property type="entry name" value="BTAD"/>
    <property type="match status" value="1"/>
</dbReference>
<dbReference type="InterPro" id="IPR011990">
    <property type="entry name" value="TPR-like_helical_dom_sf"/>
</dbReference>
<protein>
    <submittedName>
        <fullName evidence="4">DNA-binding SARP family transcriptional activator</fullName>
    </submittedName>
</protein>
<evidence type="ECO:0000313" key="5">
    <source>
        <dbReference type="Proteomes" id="UP000319516"/>
    </source>
</evidence>
<dbReference type="PANTHER" id="PTHR35807">
    <property type="entry name" value="TRANSCRIPTIONAL REGULATOR REDD-RELATED"/>
    <property type="match status" value="1"/>
</dbReference>
<dbReference type="SUPFAM" id="SSF48452">
    <property type="entry name" value="TPR-like"/>
    <property type="match status" value="1"/>
</dbReference>
<evidence type="ECO:0000256" key="2">
    <source>
        <dbReference type="ARBA" id="ARBA00023163"/>
    </source>
</evidence>
<dbReference type="InterPro" id="IPR051677">
    <property type="entry name" value="AfsR-DnrI-RedD_regulator"/>
</dbReference>
<dbReference type="AlphaFoldDB" id="A0A542YUX8"/>
<dbReference type="Gene3D" id="1.25.40.10">
    <property type="entry name" value="Tetratricopeptide repeat domain"/>
    <property type="match status" value="1"/>
</dbReference>
<sequence length="252" mass="27786">MTSILTLSPAKPVRTGGTRLHLLPECVLSQGGRELRLRPRAQRLLVLLATHRGRRLPRAMVAGTLWPDVTGARAYASLRSTLRELPRVPAVVVAEDDGLRLGRAVRVDWVAAERVARKVLARQGRFPARVAVPLLRHPLLPHWSEDWLADEQYAFAQLRVHALESLCRRLSDDGIHGTAIETGLLAVSCDPLRESAQEVLVRAHLAEGNRCLALEQVRRYELLLSAELGVPPGPRLLDLVGGDARISGSRRA</sequence>
<organism evidence="4 5">
    <name type="scientific">Ornithinicoccus hortensis</name>
    <dbReference type="NCBI Taxonomy" id="82346"/>
    <lineage>
        <taxon>Bacteria</taxon>
        <taxon>Bacillati</taxon>
        <taxon>Actinomycetota</taxon>
        <taxon>Actinomycetes</taxon>
        <taxon>Micrococcales</taxon>
        <taxon>Intrasporangiaceae</taxon>
        <taxon>Ornithinicoccus</taxon>
    </lineage>
</organism>
<reference evidence="4 5" key="1">
    <citation type="submission" date="2019-06" db="EMBL/GenBank/DDBJ databases">
        <title>Sequencing the genomes of 1000 actinobacteria strains.</title>
        <authorList>
            <person name="Klenk H.-P."/>
        </authorList>
    </citation>
    <scope>NUCLEOTIDE SEQUENCE [LARGE SCALE GENOMIC DNA]</scope>
    <source>
        <strain evidence="4 5">DSM 12335</strain>
    </source>
</reference>
<evidence type="ECO:0000256" key="1">
    <source>
        <dbReference type="ARBA" id="ARBA00023015"/>
    </source>
</evidence>
<comment type="caution">
    <text evidence="4">The sequence shown here is derived from an EMBL/GenBank/DDBJ whole genome shotgun (WGS) entry which is preliminary data.</text>
</comment>
<dbReference type="SMART" id="SM01043">
    <property type="entry name" value="BTAD"/>
    <property type="match status" value="1"/>
</dbReference>
<proteinExistence type="predicted"/>
<evidence type="ECO:0000313" key="4">
    <source>
        <dbReference type="EMBL" id="TQL51891.1"/>
    </source>
</evidence>
<keyword evidence="2" id="KW-0804">Transcription</keyword>
<dbReference type="GO" id="GO:0006355">
    <property type="term" value="P:regulation of DNA-templated transcription"/>
    <property type="evidence" value="ECO:0007669"/>
    <property type="project" value="InterPro"/>
</dbReference>
<keyword evidence="4" id="KW-0238">DNA-binding</keyword>
<dbReference type="InterPro" id="IPR005158">
    <property type="entry name" value="BTAD"/>
</dbReference>
<dbReference type="Proteomes" id="UP000319516">
    <property type="component" value="Unassembled WGS sequence"/>
</dbReference>
<dbReference type="RefSeq" id="WP_141785840.1">
    <property type="nucleotide sequence ID" value="NZ_BAAAIK010000001.1"/>
</dbReference>
<dbReference type="EMBL" id="VFOP01000001">
    <property type="protein sequence ID" value="TQL51891.1"/>
    <property type="molecule type" value="Genomic_DNA"/>
</dbReference>
<gene>
    <name evidence="4" type="ORF">FB467_3058</name>
</gene>
<dbReference type="GO" id="GO:0003677">
    <property type="term" value="F:DNA binding"/>
    <property type="evidence" value="ECO:0007669"/>
    <property type="project" value="UniProtKB-KW"/>
</dbReference>
<feature type="domain" description="Bacterial transcriptional activator" evidence="3">
    <location>
        <begin position="107"/>
        <end position="244"/>
    </location>
</feature>
<keyword evidence="1" id="KW-0805">Transcription regulation</keyword>
<dbReference type="Gene3D" id="1.10.10.10">
    <property type="entry name" value="Winged helix-like DNA-binding domain superfamily/Winged helix DNA-binding domain"/>
    <property type="match status" value="1"/>
</dbReference>
<keyword evidence="5" id="KW-1185">Reference proteome</keyword>